<dbReference type="OrthoDB" id="5839227at2759"/>
<organism evidence="2 3">
    <name type="scientific">Wuchereria bancrofti</name>
    <dbReference type="NCBI Taxonomy" id="6293"/>
    <lineage>
        <taxon>Eukaryota</taxon>
        <taxon>Metazoa</taxon>
        <taxon>Ecdysozoa</taxon>
        <taxon>Nematoda</taxon>
        <taxon>Chromadorea</taxon>
        <taxon>Rhabditida</taxon>
        <taxon>Spirurina</taxon>
        <taxon>Spiruromorpha</taxon>
        <taxon>Filarioidea</taxon>
        <taxon>Onchocercidae</taxon>
        <taxon>Wuchereria</taxon>
    </lineage>
</organism>
<dbReference type="AlphaFoldDB" id="A0A3P7DVW4"/>
<name>A0A3P7DVW4_WUCBA</name>
<evidence type="ECO:0000313" key="3">
    <source>
        <dbReference type="Proteomes" id="UP000270924"/>
    </source>
</evidence>
<dbReference type="InParanoid" id="A0A3P7DVW4"/>
<evidence type="ECO:0000256" key="1">
    <source>
        <dbReference type="SAM" id="Phobius"/>
    </source>
</evidence>
<accession>A0A3P7DVW4</accession>
<proteinExistence type="predicted"/>
<keyword evidence="1" id="KW-1133">Transmembrane helix</keyword>
<gene>
    <name evidence="2" type="ORF">WBA_LOCUS4512</name>
</gene>
<keyword evidence="3" id="KW-1185">Reference proteome</keyword>
<protein>
    <submittedName>
        <fullName evidence="2">Uncharacterized protein</fullName>
    </submittedName>
</protein>
<keyword evidence="1" id="KW-0812">Transmembrane</keyword>
<evidence type="ECO:0000313" key="2">
    <source>
        <dbReference type="EMBL" id="VDM11126.1"/>
    </source>
</evidence>
<feature type="transmembrane region" description="Helical" evidence="1">
    <location>
        <begin position="277"/>
        <end position="300"/>
    </location>
</feature>
<reference evidence="2 3" key="1">
    <citation type="submission" date="2018-11" db="EMBL/GenBank/DDBJ databases">
        <authorList>
            <consortium name="Pathogen Informatics"/>
        </authorList>
    </citation>
    <scope>NUCLEOTIDE SEQUENCE [LARGE SCALE GENOMIC DNA]</scope>
</reference>
<dbReference type="Proteomes" id="UP000270924">
    <property type="component" value="Unassembled WGS sequence"/>
</dbReference>
<dbReference type="EMBL" id="UYWW01001891">
    <property type="protein sequence ID" value="VDM11126.1"/>
    <property type="molecule type" value="Genomic_DNA"/>
</dbReference>
<keyword evidence="1" id="KW-0472">Membrane</keyword>
<sequence>MPSKYTYKPQATTVFGETKVYSKGKIPLDHWPLTDYPPSIESVSGYSTVTKMSTATTSPNSWQNDWKMQPRHDEYDHRLTETTIPDVRDTRVRGDEQFAVRFNKELNKRIDFALADIETVLSTTMLNHKMDPRVIAACDTDNFFPDILDRHGDMTWLKKAESYINSILMKDDPTDDEKKDLKDDNEKTLSFGMLQSDHSTKTTNLYINDSWRRIIHSNRIPPNALQILKLLITDRDAWPLDSDFSNLALVDRADHISIPYIIESFHRYHLKGNKMKILAIGTLIFVILLLMLFALALIVAQNKEDLGYCPSNVIGFDPENPHQVKWMQDLLNIKTPVKYDNSSISTAHFFLLRD</sequence>